<name>A0A0G2EUS6_PHACM</name>
<feature type="compositionally biased region" description="Polar residues" evidence="2">
    <location>
        <begin position="307"/>
        <end position="318"/>
    </location>
</feature>
<dbReference type="PANTHER" id="PTHR43187">
    <property type="entry name" value="GLUTAMINE AMIDOTRANSFERASE DUG3-RELATED"/>
    <property type="match status" value="1"/>
</dbReference>
<dbReference type="InterPro" id="IPR052373">
    <property type="entry name" value="Gamma-glu_amide_hydrolase"/>
</dbReference>
<keyword evidence="1" id="KW-0315">Glutamine amidotransferase</keyword>
<dbReference type="PANTHER" id="PTHR43187:SF1">
    <property type="entry name" value="GLUTAMINE AMIDOTRANSFERASE DUG3-RELATED"/>
    <property type="match status" value="1"/>
</dbReference>
<feature type="compositionally biased region" description="Low complexity" evidence="2">
    <location>
        <begin position="377"/>
        <end position="389"/>
    </location>
</feature>
<dbReference type="InterPro" id="IPR003265">
    <property type="entry name" value="HhH-GPD_domain"/>
</dbReference>
<dbReference type="InterPro" id="IPR026869">
    <property type="entry name" value="EgtC-like"/>
</dbReference>
<dbReference type="InterPro" id="IPR017932">
    <property type="entry name" value="GATase_2_dom"/>
</dbReference>
<dbReference type="InterPro" id="IPR011257">
    <property type="entry name" value="DNA_glycosylase"/>
</dbReference>
<evidence type="ECO:0000256" key="2">
    <source>
        <dbReference type="SAM" id="MobiDB-lite"/>
    </source>
</evidence>
<organism evidence="4 5">
    <name type="scientific">Phaeomoniella chlamydospora</name>
    <name type="common">Phaeoacremonium chlamydosporum</name>
    <dbReference type="NCBI Taxonomy" id="158046"/>
    <lineage>
        <taxon>Eukaryota</taxon>
        <taxon>Fungi</taxon>
        <taxon>Dikarya</taxon>
        <taxon>Ascomycota</taxon>
        <taxon>Pezizomycotina</taxon>
        <taxon>Eurotiomycetes</taxon>
        <taxon>Chaetothyriomycetidae</taxon>
        <taxon>Phaeomoniellales</taxon>
        <taxon>Phaeomoniellaceae</taxon>
        <taxon>Phaeomoniella</taxon>
    </lineage>
</organism>
<feature type="domain" description="Glutamine amidotransferase type-2" evidence="3">
    <location>
        <begin position="2"/>
        <end position="267"/>
    </location>
</feature>
<proteinExistence type="predicted"/>
<dbReference type="SUPFAM" id="SSF48150">
    <property type="entry name" value="DNA-glycosylase"/>
    <property type="match status" value="1"/>
</dbReference>
<dbReference type="GO" id="GO:0005737">
    <property type="term" value="C:cytoplasm"/>
    <property type="evidence" value="ECO:0007669"/>
    <property type="project" value="TreeGrafter"/>
</dbReference>
<dbReference type="Gene3D" id="1.10.340.30">
    <property type="entry name" value="Hypothetical protein, domain 2"/>
    <property type="match status" value="1"/>
</dbReference>
<dbReference type="EMBL" id="LCWF01000035">
    <property type="protein sequence ID" value="KKY26442.1"/>
    <property type="molecule type" value="Genomic_DNA"/>
</dbReference>
<reference evidence="4 5" key="2">
    <citation type="submission" date="2015-05" db="EMBL/GenBank/DDBJ databases">
        <authorList>
            <person name="Morales-Cruz A."/>
            <person name="Amrine K.C."/>
            <person name="Cantu D."/>
        </authorList>
    </citation>
    <scope>NUCLEOTIDE SEQUENCE [LARGE SCALE GENOMIC DNA]</scope>
    <source>
        <strain evidence="4">UCRPC4</strain>
    </source>
</reference>
<dbReference type="PROSITE" id="PS51278">
    <property type="entry name" value="GATASE_TYPE_2"/>
    <property type="match status" value="1"/>
</dbReference>
<dbReference type="SMART" id="SM00478">
    <property type="entry name" value="ENDO3c"/>
    <property type="match status" value="1"/>
</dbReference>
<dbReference type="AlphaFoldDB" id="A0A0G2EUS6"/>
<feature type="region of interest" description="Disordered" evidence="2">
    <location>
        <begin position="302"/>
        <end position="409"/>
    </location>
</feature>
<dbReference type="GO" id="GO:0008242">
    <property type="term" value="F:omega peptidase activity"/>
    <property type="evidence" value="ECO:0007669"/>
    <property type="project" value="TreeGrafter"/>
</dbReference>
<reference evidence="4 5" key="1">
    <citation type="submission" date="2015-05" db="EMBL/GenBank/DDBJ databases">
        <title>Distinctive expansion of gene families associated with plant cell wall degradation and secondary metabolism in the genomes of grapevine trunk pathogens.</title>
        <authorList>
            <person name="Lawrence D.P."/>
            <person name="Travadon R."/>
            <person name="Rolshausen P.E."/>
            <person name="Baumgartner K."/>
        </authorList>
    </citation>
    <scope>NUCLEOTIDE SEQUENCE [LARGE SCALE GENOMIC DNA]</scope>
    <source>
        <strain evidence="4">UCRPC4</strain>
    </source>
</reference>
<dbReference type="CDD" id="cd01908">
    <property type="entry name" value="YafJ"/>
    <property type="match status" value="1"/>
</dbReference>
<dbReference type="GO" id="GO:0061672">
    <property type="term" value="C:glutathione hydrolase complex"/>
    <property type="evidence" value="ECO:0007669"/>
    <property type="project" value="TreeGrafter"/>
</dbReference>
<accession>A0A0G2EUS6</accession>
<dbReference type="SUPFAM" id="SSF56235">
    <property type="entry name" value="N-terminal nucleophile aminohydrolases (Ntn hydrolases)"/>
    <property type="match status" value="1"/>
</dbReference>
<comment type="caution">
    <text evidence="4">The sequence shown here is derived from an EMBL/GenBank/DDBJ whole genome shotgun (WGS) entry which is preliminary data.</text>
</comment>
<feature type="compositionally biased region" description="Polar residues" evidence="2">
    <location>
        <begin position="328"/>
        <end position="337"/>
    </location>
</feature>
<evidence type="ECO:0000313" key="4">
    <source>
        <dbReference type="EMBL" id="KKY26442.1"/>
    </source>
</evidence>
<dbReference type="InterPro" id="IPR029055">
    <property type="entry name" value="Ntn_hydrolases_N"/>
</dbReference>
<gene>
    <name evidence="4" type="ORF">UCRPC4_g01461</name>
</gene>
<dbReference type="Gene3D" id="3.60.20.10">
    <property type="entry name" value="Glutamine Phosphoribosylpyrophosphate, subunit 1, domain 1"/>
    <property type="match status" value="1"/>
</dbReference>
<evidence type="ECO:0000313" key="5">
    <source>
        <dbReference type="Proteomes" id="UP000053317"/>
    </source>
</evidence>
<feature type="compositionally biased region" description="Basic and acidic residues" evidence="2">
    <location>
        <begin position="548"/>
        <end position="560"/>
    </location>
</feature>
<dbReference type="GO" id="GO:0006751">
    <property type="term" value="P:glutathione catabolic process"/>
    <property type="evidence" value="ECO:0007669"/>
    <property type="project" value="TreeGrafter"/>
</dbReference>
<protein>
    <submittedName>
        <fullName evidence="4">Putative methyl-binding domain-containing protein 4</fullName>
    </submittedName>
</protein>
<dbReference type="Proteomes" id="UP000053317">
    <property type="component" value="Unassembled WGS sequence"/>
</dbReference>
<evidence type="ECO:0000256" key="1">
    <source>
        <dbReference type="ARBA" id="ARBA00022962"/>
    </source>
</evidence>
<dbReference type="OrthoDB" id="444432at2759"/>
<dbReference type="Pfam" id="PF00730">
    <property type="entry name" value="HhH-GPD"/>
    <property type="match status" value="1"/>
</dbReference>
<keyword evidence="5" id="KW-1185">Reference proteome</keyword>
<sequence length="691" mass="77794">MCRWFAYVSPGEECLLEDVLITPAHSLSKQVHDHYLPKLISHDPENVTSEHEISVRNRLFNVDGLGIAWYTTVASGFGDGSGQLKPALYKNSQPPTNDANFHSICANTATTACFAHIRAATATSTTPVNNHPFVFGRHAIMHNGVVFGFIKIKRDLEDLIDDDIFEHIQGSTDSEHVAALYMTMLTKTSTEKGANTWNSHYSAAAMSKALTETFIAILKLQHQILGESGEANSLNVAVTDGKQLVAFRFRNHDTEQPPSPYYSQSAGVTLNRKYPDHPTEGIKNPRAFKKPEEHGRHIIVAKGSHLTKATKNTSSPNARQMRIRTPASHGNCNQRRTTPAKRRRSSNKAIKAEEEKATEQTLDQNTKKEEVAQSWIDDLSSDSSLSDPPSDLDLESDIESPYFSQPSTPIKASKVKPVKVRRPTISPYFPRQPVKRITCLPFPPLESTRFGLMQERLAHDPFRMLVATIFLNKTRGEQAMPVYFHLMSKYPTVESLANANVEDITRIIHSLGFQNSRARKCVELANAWLSHPPEKDRRYRKLNYPSRGDGRDVQPEETLSDHDQRVAWEIAHLPGLGAYALDSWRIFCRDKLRGLSSSWNGESSQITEFEPEWKRVVPTDKELRAYLTWMWLKLGYVWNKETGARTVADQGTLARAKEGGVVHDDGQYLILTTMPPKDDLMRNGERVKTTV</sequence>
<feature type="region of interest" description="Disordered" evidence="2">
    <location>
        <begin position="539"/>
        <end position="560"/>
    </location>
</feature>
<evidence type="ECO:0000259" key="3">
    <source>
        <dbReference type="PROSITE" id="PS51278"/>
    </source>
</evidence>
<dbReference type="Pfam" id="PF13230">
    <property type="entry name" value="GATase_4"/>
    <property type="match status" value="1"/>
</dbReference>
<dbReference type="GO" id="GO:0006285">
    <property type="term" value="P:base-excision repair, AP site formation"/>
    <property type="evidence" value="ECO:0007669"/>
    <property type="project" value="UniProtKB-ARBA"/>
</dbReference>